<organism evidence="2 3">
    <name type="scientific">Nonlabens spongiae</name>
    <dbReference type="NCBI Taxonomy" id="331648"/>
    <lineage>
        <taxon>Bacteria</taxon>
        <taxon>Pseudomonadati</taxon>
        <taxon>Bacteroidota</taxon>
        <taxon>Flavobacteriia</taxon>
        <taxon>Flavobacteriales</taxon>
        <taxon>Flavobacteriaceae</taxon>
        <taxon>Nonlabens</taxon>
    </lineage>
</organism>
<feature type="transmembrane region" description="Helical" evidence="1">
    <location>
        <begin position="58"/>
        <end position="79"/>
    </location>
</feature>
<proteinExistence type="predicted"/>
<keyword evidence="3" id="KW-1185">Reference proteome</keyword>
<dbReference type="EMBL" id="CP019344">
    <property type="protein sequence ID" value="ARN79127.1"/>
    <property type="molecule type" value="Genomic_DNA"/>
</dbReference>
<dbReference type="RefSeq" id="WP_085767932.1">
    <property type="nucleotide sequence ID" value="NZ_CP019344.1"/>
</dbReference>
<accession>A0A1W6MNH8</accession>
<evidence type="ECO:0000256" key="1">
    <source>
        <dbReference type="SAM" id="Phobius"/>
    </source>
</evidence>
<dbReference type="STRING" id="331648.BST97_14670"/>
<keyword evidence="1" id="KW-1133">Transmembrane helix</keyword>
<protein>
    <submittedName>
        <fullName evidence="2">Uncharacterized protein</fullName>
    </submittedName>
</protein>
<dbReference type="OrthoDB" id="6025129at2"/>
<keyword evidence="1" id="KW-0812">Transmembrane</keyword>
<evidence type="ECO:0000313" key="3">
    <source>
        <dbReference type="Proteomes" id="UP000193431"/>
    </source>
</evidence>
<gene>
    <name evidence="2" type="ORF">BST97_14670</name>
</gene>
<sequence length="137" mass="14670">MKIFRNIAALVVGWLAGSAVNMSLVTIGPMLIPLPDGVNPQDMEAYAEISATLGDEHFIFPFLAHALGTLVGATVAYLIAATSKNLFAWIVGAFFLLGGIMVNYMIPGPLWFTVADLVLAYIPMAFLGIKIGEAIQR</sequence>
<feature type="transmembrane region" description="Helical" evidence="1">
    <location>
        <begin position="86"/>
        <end position="104"/>
    </location>
</feature>
<keyword evidence="1" id="KW-0472">Membrane</keyword>
<dbReference type="AlphaFoldDB" id="A0A1W6MNH8"/>
<reference evidence="2 3" key="1">
    <citation type="submission" date="2016-11" db="EMBL/GenBank/DDBJ databases">
        <title>Trade-off between light-utilization and light-protection in marine flavobacteria.</title>
        <authorList>
            <person name="Kumagai Y."/>
        </authorList>
    </citation>
    <scope>NUCLEOTIDE SEQUENCE [LARGE SCALE GENOMIC DNA]</scope>
    <source>
        <strain evidence="2 3">JCM 13191</strain>
    </source>
</reference>
<evidence type="ECO:0000313" key="2">
    <source>
        <dbReference type="EMBL" id="ARN79127.1"/>
    </source>
</evidence>
<feature type="transmembrane region" description="Helical" evidence="1">
    <location>
        <begin position="7"/>
        <end position="32"/>
    </location>
</feature>
<feature type="transmembrane region" description="Helical" evidence="1">
    <location>
        <begin position="110"/>
        <end position="129"/>
    </location>
</feature>
<dbReference type="Proteomes" id="UP000193431">
    <property type="component" value="Chromosome"/>
</dbReference>
<name>A0A1W6MNH8_9FLAO</name>